<dbReference type="Gene3D" id="3.30.160.430">
    <property type="match status" value="1"/>
</dbReference>
<dbReference type="Pfam" id="PF08286">
    <property type="entry name" value="Spc24"/>
    <property type="match status" value="1"/>
</dbReference>
<accession>A0AAD5X6K7</accession>
<gene>
    <name evidence="12" type="primary">SPC24</name>
    <name evidence="12" type="ORF">HK097_002353</name>
</gene>
<dbReference type="GO" id="GO:0008017">
    <property type="term" value="F:microtubule binding"/>
    <property type="evidence" value="ECO:0007669"/>
    <property type="project" value="TreeGrafter"/>
</dbReference>
<evidence type="ECO:0000256" key="2">
    <source>
        <dbReference type="ARBA" id="ARBA00022454"/>
    </source>
</evidence>
<dbReference type="PANTHER" id="PTHR22142">
    <property type="match status" value="1"/>
</dbReference>
<proteinExistence type="inferred from homology"/>
<comment type="similarity">
    <text evidence="1 10">Belongs to the SPC24 family.</text>
</comment>
<name>A0AAD5X6K7_9FUNG</name>
<keyword evidence="8 10" id="KW-0131">Cell cycle</keyword>
<evidence type="ECO:0000256" key="11">
    <source>
        <dbReference type="SAM" id="Coils"/>
    </source>
</evidence>
<dbReference type="PANTHER" id="PTHR22142:SF2">
    <property type="entry name" value="KINETOCHORE PROTEIN SPC24"/>
    <property type="match status" value="1"/>
</dbReference>
<dbReference type="EMBL" id="JADGJD010000150">
    <property type="protein sequence ID" value="KAJ3054237.1"/>
    <property type="molecule type" value="Genomic_DNA"/>
</dbReference>
<evidence type="ECO:0000256" key="10">
    <source>
        <dbReference type="RuleBase" id="RU368011"/>
    </source>
</evidence>
<dbReference type="GO" id="GO:0051301">
    <property type="term" value="P:cell division"/>
    <property type="evidence" value="ECO:0007669"/>
    <property type="project" value="UniProtKB-UniRule"/>
</dbReference>
<protein>
    <recommendedName>
        <fullName evidence="10">Kinetochore protein Spc24</fullName>
    </recommendedName>
</protein>
<keyword evidence="2 10" id="KW-0158">Chromosome</keyword>
<keyword evidence="3 10" id="KW-0132">Cell division</keyword>
<dbReference type="GO" id="GO:0031262">
    <property type="term" value="C:Ndc80 complex"/>
    <property type="evidence" value="ECO:0007669"/>
    <property type="project" value="TreeGrafter"/>
</dbReference>
<keyword evidence="4 10" id="KW-0498">Mitosis</keyword>
<evidence type="ECO:0000256" key="9">
    <source>
        <dbReference type="ARBA" id="ARBA00023328"/>
    </source>
</evidence>
<feature type="coiled-coil region" evidence="11">
    <location>
        <begin position="97"/>
        <end position="138"/>
    </location>
</feature>
<evidence type="ECO:0000256" key="7">
    <source>
        <dbReference type="ARBA" id="ARBA00023242"/>
    </source>
</evidence>
<comment type="function">
    <text evidence="10">Acts as a component of the essential kinetochore-associated NDC80 complex, which is required for chromosome segregation and spindle checkpoint activity.</text>
</comment>
<evidence type="ECO:0000256" key="4">
    <source>
        <dbReference type="ARBA" id="ARBA00022776"/>
    </source>
</evidence>
<comment type="subunit">
    <text evidence="10">Component of the NDC80 complex.</text>
</comment>
<evidence type="ECO:0000313" key="12">
    <source>
        <dbReference type="EMBL" id="KAJ3054237.1"/>
    </source>
</evidence>
<keyword evidence="7 10" id="KW-0539">Nucleus</keyword>
<dbReference type="GO" id="GO:0007059">
    <property type="term" value="P:chromosome segregation"/>
    <property type="evidence" value="ECO:0007669"/>
    <property type="project" value="TreeGrafter"/>
</dbReference>
<dbReference type="SUPFAM" id="SSF143026">
    <property type="entry name" value="Kinetochore globular domain"/>
    <property type="match status" value="1"/>
</dbReference>
<evidence type="ECO:0000256" key="8">
    <source>
        <dbReference type="ARBA" id="ARBA00023306"/>
    </source>
</evidence>
<dbReference type="AlphaFoldDB" id="A0AAD5X6K7"/>
<evidence type="ECO:0000256" key="6">
    <source>
        <dbReference type="ARBA" id="ARBA00023054"/>
    </source>
</evidence>
<dbReference type="GO" id="GO:0005634">
    <property type="term" value="C:nucleus"/>
    <property type="evidence" value="ECO:0007669"/>
    <property type="project" value="UniProtKB-SubCell"/>
</dbReference>
<dbReference type="InterPro" id="IPR013252">
    <property type="entry name" value="Ndc80_Spc24"/>
</dbReference>
<dbReference type="InterPro" id="IPR038066">
    <property type="entry name" value="Spc24_Fungi_globular_sf"/>
</dbReference>
<sequence>MLAGQGTISPSLEDPLSLARQLTENLNGPQEAARIHQIRDYLSQIQSTRAKELNDSQNLLKSLSRQLEIAKENAERPARELNATQHVQRISALGTERSSVTKELAAGEATIEVLEEELRRLEEERDSILKEHEKEANMPPDEQILKLQIYKSLDIDFQKDETGKFTKATVRSAKDKDIHTYDLSPNYSRFFYANILWDLCQ</sequence>
<dbReference type="CDD" id="cd11565">
    <property type="entry name" value="RWD_Spc24"/>
    <property type="match status" value="1"/>
</dbReference>
<keyword evidence="5 10" id="KW-0995">Kinetochore</keyword>
<comment type="caution">
    <text evidence="12">The sequence shown here is derived from an EMBL/GenBank/DDBJ whole genome shotgun (WGS) entry which is preliminary data.</text>
</comment>
<evidence type="ECO:0000313" key="13">
    <source>
        <dbReference type="Proteomes" id="UP001212841"/>
    </source>
</evidence>
<comment type="subcellular location">
    <subcellularLocation>
        <location evidence="10">Nucleus</location>
    </subcellularLocation>
    <subcellularLocation>
        <location evidence="10">Chromosome</location>
        <location evidence="10">Centromere</location>
        <location evidence="10">Kinetochore</location>
    </subcellularLocation>
</comment>
<reference evidence="12" key="1">
    <citation type="submission" date="2020-05" db="EMBL/GenBank/DDBJ databases">
        <title>Phylogenomic resolution of chytrid fungi.</title>
        <authorList>
            <person name="Stajich J.E."/>
            <person name="Amses K."/>
            <person name="Simmons R."/>
            <person name="Seto K."/>
            <person name="Myers J."/>
            <person name="Bonds A."/>
            <person name="Quandt C.A."/>
            <person name="Barry K."/>
            <person name="Liu P."/>
            <person name="Grigoriev I."/>
            <person name="Longcore J.E."/>
            <person name="James T.Y."/>
        </authorList>
    </citation>
    <scope>NUCLEOTIDE SEQUENCE</scope>
    <source>
        <strain evidence="12">JEL0318</strain>
    </source>
</reference>
<dbReference type="Proteomes" id="UP001212841">
    <property type="component" value="Unassembled WGS sequence"/>
</dbReference>
<evidence type="ECO:0000256" key="1">
    <source>
        <dbReference type="ARBA" id="ARBA00007804"/>
    </source>
</evidence>
<keyword evidence="13" id="KW-1185">Reference proteome</keyword>
<evidence type="ECO:0000256" key="3">
    <source>
        <dbReference type="ARBA" id="ARBA00022618"/>
    </source>
</evidence>
<keyword evidence="6 11" id="KW-0175">Coiled coil</keyword>
<organism evidence="12 13">
    <name type="scientific">Rhizophlyctis rosea</name>
    <dbReference type="NCBI Taxonomy" id="64517"/>
    <lineage>
        <taxon>Eukaryota</taxon>
        <taxon>Fungi</taxon>
        <taxon>Fungi incertae sedis</taxon>
        <taxon>Chytridiomycota</taxon>
        <taxon>Chytridiomycota incertae sedis</taxon>
        <taxon>Chytridiomycetes</taxon>
        <taxon>Rhizophlyctidales</taxon>
        <taxon>Rhizophlyctidaceae</taxon>
        <taxon>Rhizophlyctis</taxon>
    </lineage>
</organism>
<keyword evidence="9 10" id="KW-0137">Centromere</keyword>
<evidence type="ECO:0000256" key="5">
    <source>
        <dbReference type="ARBA" id="ARBA00022838"/>
    </source>
</evidence>